<gene>
    <name evidence="1" type="ORF">MHYMCMPASI_00783</name>
</gene>
<evidence type="ECO:0000313" key="1">
    <source>
        <dbReference type="EMBL" id="CAG7594482.1"/>
    </source>
</evidence>
<dbReference type="EMBL" id="CAJVAF010000305">
    <property type="protein sequence ID" value="CAG7594482.1"/>
    <property type="molecule type" value="Genomic_DNA"/>
</dbReference>
<dbReference type="AlphaFoldDB" id="A0A8S4C277"/>
<accession>A0A8S4C277</accession>
<feature type="non-terminal residue" evidence="1">
    <location>
        <position position="1"/>
    </location>
</feature>
<organism evidence="1 2">
    <name type="scientific">Hyalomma marginatum</name>
    <dbReference type="NCBI Taxonomy" id="34627"/>
    <lineage>
        <taxon>Eukaryota</taxon>
        <taxon>Metazoa</taxon>
        <taxon>Ecdysozoa</taxon>
        <taxon>Arthropoda</taxon>
        <taxon>Chelicerata</taxon>
        <taxon>Arachnida</taxon>
        <taxon>Acari</taxon>
        <taxon>Parasitiformes</taxon>
        <taxon>Ixodida</taxon>
        <taxon>Ixodoidea</taxon>
        <taxon>Ixodidae</taxon>
        <taxon>Hyalomminae</taxon>
        <taxon>Hyalomma</taxon>
    </lineage>
</organism>
<proteinExistence type="predicted"/>
<sequence length="94" mass="10757">VYRGEKFLLPEELRKDHDAIIKFAAEVIFKGEENFVQYLERKGLVKNKFAEILIQDIKSMEHSAANQEIANTILAHDMLSQGETQSQEPHVSSD</sequence>
<evidence type="ECO:0000313" key="2">
    <source>
        <dbReference type="Proteomes" id="UP000837675"/>
    </source>
</evidence>
<protein>
    <submittedName>
        <fullName evidence="1">Uncharacterized protein</fullName>
    </submittedName>
</protein>
<reference evidence="1" key="1">
    <citation type="submission" date="2021-06" db="EMBL/GenBank/DDBJ databases">
        <authorList>
            <person name="Nardi T."/>
            <person name="Nardi T."/>
        </authorList>
    </citation>
    <scope>NUCLEOTIDE SEQUENCE</scope>
</reference>
<keyword evidence="2" id="KW-1185">Reference proteome</keyword>
<comment type="caution">
    <text evidence="1">The sequence shown here is derived from an EMBL/GenBank/DDBJ whole genome shotgun (WGS) entry which is preliminary data.</text>
</comment>
<name>A0A8S4C277_9ACAR</name>
<dbReference type="Proteomes" id="UP000837675">
    <property type="component" value="Unassembled WGS sequence"/>
</dbReference>